<dbReference type="InterPro" id="IPR050312">
    <property type="entry name" value="IolE/XylAMocC-like"/>
</dbReference>
<evidence type="ECO:0000259" key="1">
    <source>
        <dbReference type="Pfam" id="PF01261"/>
    </source>
</evidence>
<keyword evidence="3" id="KW-1185">Reference proteome</keyword>
<dbReference type="InterPro" id="IPR013022">
    <property type="entry name" value="Xyl_isomerase-like_TIM-brl"/>
</dbReference>
<organism evidence="2 3">
    <name type="scientific">Neocucurbitaria cava</name>
    <dbReference type="NCBI Taxonomy" id="798079"/>
    <lineage>
        <taxon>Eukaryota</taxon>
        <taxon>Fungi</taxon>
        <taxon>Dikarya</taxon>
        <taxon>Ascomycota</taxon>
        <taxon>Pezizomycotina</taxon>
        <taxon>Dothideomycetes</taxon>
        <taxon>Pleosporomycetidae</taxon>
        <taxon>Pleosporales</taxon>
        <taxon>Pleosporineae</taxon>
        <taxon>Cucurbitariaceae</taxon>
        <taxon>Neocucurbitaria</taxon>
    </lineage>
</organism>
<sequence>MRTFDIKPAIGTSSLGLHPSQSLDDKVLAAARHGFTGIEVVYDDLERYSASQKIDMALAAGRIRRLCLENGVDVLALCPFENFEGHKSPLGERLAAADRWMKLARILGATYLQVPAQYGKDVVGDETVIVSELQQLADLGSSTEPVISIAYEPMSWSIFCSTWQDALRIANLVNRPNFGLCLDSFHIATKLWGSPYNTQGKYPDGDQLLARSLREFVESFPLEKLFYIQLSDGERFDPPFSEKHPWYIEGEAAEFTWSKHARPFPLETECGGYMPVTEIVQALVVAKGFSGWVSLECFDRRTRDASVQPEDCAMKAGRSMKRLQSALQAPKSRL</sequence>
<protein>
    <recommendedName>
        <fullName evidence="1">Xylose isomerase-like TIM barrel domain-containing protein</fullName>
    </recommendedName>
</protein>
<dbReference type="EMBL" id="JAPEUY010000011">
    <property type="protein sequence ID" value="KAJ4368116.1"/>
    <property type="molecule type" value="Genomic_DNA"/>
</dbReference>
<name>A0A9W9CL14_9PLEO</name>
<dbReference type="PANTHER" id="PTHR12110:SF38">
    <property type="entry name" value="DIOXYGENASE, PUTATIVE (AFU_ORTHOLOGUE AFUA_6G00240)-RELATED"/>
    <property type="match status" value="1"/>
</dbReference>
<dbReference type="SUPFAM" id="SSF51658">
    <property type="entry name" value="Xylose isomerase-like"/>
    <property type="match status" value="1"/>
</dbReference>
<dbReference type="AlphaFoldDB" id="A0A9W9CL14"/>
<accession>A0A9W9CL14</accession>
<dbReference type="OrthoDB" id="5360893at2759"/>
<evidence type="ECO:0000313" key="3">
    <source>
        <dbReference type="Proteomes" id="UP001140560"/>
    </source>
</evidence>
<reference evidence="2" key="1">
    <citation type="submission" date="2022-10" db="EMBL/GenBank/DDBJ databases">
        <title>Tapping the CABI collections for fungal endophytes: first genome assemblies for Collariella, Neodidymelliopsis, Ascochyta clinopodiicola, Didymella pomorum, Didymosphaeria variabile, Neocosmospora piperis and Neocucurbitaria cava.</title>
        <authorList>
            <person name="Hill R."/>
        </authorList>
    </citation>
    <scope>NUCLEOTIDE SEQUENCE</scope>
    <source>
        <strain evidence="2">IMI 356814</strain>
    </source>
</reference>
<dbReference type="InterPro" id="IPR036237">
    <property type="entry name" value="Xyl_isomerase-like_sf"/>
</dbReference>
<dbReference type="Pfam" id="PF01261">
    <property type="entry name" value="AP_endonuc_2"/>
    <property type="match status" value="1"/>
</dbReference>
<dbReference type="Gene3D" id="3.20.20.150">
    <property type="entry name" value="Divalent-metal-dependent TIM barrel enzymes"/>
    <property type="match status" value="1"/>
</dbReference>
<dbReference type="PANTHER" id="PTHR12110">
    <property type="entry name" value="HYDROXYPYRUVATE ISOMERASE"/>
    <property type="match status" value="1"/>
</dbReference>
<comment type="caution">
    <text evidence="2">The sequence shown here is derived from an EMBL/GenBank/DDBJ whole genome shotgun (WGS) entry which is preliminary data.</text>
</comment>
<proteinExistence type="predicted"/>
<feature type="domain" description="Xylose isomerase-like TIM barrel" evidence="1">
    <location>
        <begin position="29"/>
        <end position="309"/>
    </location>
</feature>
<gene>
    <name evidence="2" type="ORF">N0V83_006471</name>
</gene>
<dbReference type="Proteomes" id="UP001140560">
    <property type="component" value="Unassembled WGS sequence"/>
</dbReference>
<evidence type="ECO:0000313" key="2">
    <source>
        <dbReference type="EMBL" id="KAJ4368116.1"/>
    </source>
</evidence>